<name>A0A133V5G6_9EURY</name>
<evidence type="ECO:0000313" key="3">
    <source>
        <dbReference type="EMBL" id="KXB01682.1"/>
    </source>
</evidence>
<evidence type="ECO:0000313" key="4">
    <source>
        <dbReference type="Proteomes" id="UP000070344"/>
    </source>
</evidence>
<sequence>MDVLDGRPHKYTGSEEMFAEINTPIRKLFADSGYASRSFVQTVADSGAEPVVKPPKNATGKTRGSPAWRKLVEEDKELDYKEWRDETGYGKRFPNEGHSAHLTLSSAAS</sequence>
<evidence type="ECO:0000259" key="2">
    <source>
        <dbReference type="Pfam" id="PF01609"/>
    </source>
</evidence>
<dbReference type="GO" id="GO:0006313">
    <property type="term" value="P:DNA transposition"/>
    <property type="evidence" value="ECO:0007669"/>
    <property type="project" value="InterPro"/>
</dbReference>
<dbReference type="InterPro" id="IPR002559">
    <property type="entry name" value="Transposase_11"/>
</dbReference>
<dbReference type="GO" id="GO:0004803">
    <property type="term" value="F:transposase activity"/>
    <property type="evidence" value="ECO:0007669"/>
    <property type="project" value="InterPro"/>
</dbReference>
<feature type="region of interest" description="Disordered" evidence="1">
    <location>
        <begin position="87"/>
        <end position="109"/>
    </location>
</feature>
<reference evidence="3 4" key="1">
    <citation type="journal article" date="2016" name="Sci. Rep.">
        <title>Metabolic traits of an uncultured archaeal lineage -MSBL1- from brine pools of the Red Sea.</title>
        <authorList>
            <person name="Mwirichia R."/>
            <person name="Alam I."/>
            <person name="Rashid M."/>
            <person name="Vinu M."/>
            <person name="Ba-Alawi W."/>
            <person name="Anthony Kamau A."/>
            <person name="Kamanda Ngugi D."/>
            <person name="Goker M."/>
            <person name="Klenk H.P."/>
            <person name="Bajic V."/>
            <person name="Stingl U."/>
        </authorList>
    </citation>
    <scope>NUCLEOTIDE SEQUENCE [LARGE SCALE GENOMIC DNA]</scope>
    <source>
        <strain evidence="3">SCGC-AAA259O05</strain>
    </source>
</reference>
<feature type="compositionally biased region" description="Basic and acidic residues" evidence="1">
    <location>
        <begin position="87"/>
        <end position="99"/>
    </location>
</feature>
<dbReference type="Proteomes" id="UP000070344">
    <property type="component" value="Unassembled WGS sequence"/>
</dbReference>
<gene>
    <name evidence="3" type="ORF">AKJ41_00555</name>
</gene>
<keyword evidence="4" id="KW-1185">Reference proteome</keyword>
<evidence type="ECO:0000256" key="1">
    <source>
        <dbReference type="SAM" id="MobiDB-lite"/>
    </source>
</evidence>
<accession>A0A133V5G6</accession>
<feature type="compositionally biased region" description="Low complexity" evidence="1">
    <location>
        <begin position="100"/>
        <end position="109"/>
    </location>
</feature>
<dbReference type="Pfam" id="PF01609">
    <property type="entry name" value="DDE_Tnp_1"/>
    <property type="match status" value="1"/>
</dbReference>
<comment type="caution">
    <text evidence="3">The sequence shown here is derived from an EMBL/GenBank/DDBJ whole genome shotgun (WGS) entry which is preliminary data.</text>
</comment>
<dbReference type="AlphaFoldDB" id="A0A133V5G6"/>
<proteinExistence type="predicted"/>
<dbReference type="EMBL" id="LHXV01000004">
    <property type="protein sequence ID" value="KXB01682.1"/>
    <property type="molecule type" value="Genomic_DNA"/>
</dbReference>
<dbReference type="GO" id="GO:0003677">
    <property type="term" value="F:DNA binding"/>
    <property type="evidence" value="ECO:0007669"/>
    <property type="project" value="InterPro"/>
</dbReference>
<organism evidence="3 4">
    <name type="scientific">candidate division MSBL1 archaeon SCGC-AAA259O05</name>
    <dbReference type="NCBI Taxonomy" id="1698271"/>
    <lineage>
        <taxon>Archaea</taxon>
        <taxon>Methanobacteriati</taxon>
        <taxon>Methanobacteriota</taxon>
        <taxon>candidate division MSBL1</taxon>
    </lineage>
</organism>
<protein>
    <recommendedName>
        <fullName evidence="2">Transposase IS4-like domain-containing protein</fullName>
    </recommendedName>
</protein>
<feature type="domain" description="Transposase IS4-like" evidence="2">
    <location>
        <begin position="5"/>
        <end position="89"/>
    </location>
</feature>